<evidence type="ECO:0000256" key="1">
    <source>
        <dbReference type="SAM" id="SignalP"/>
    </source>
</evidence>
<feature type="chain" id="PRO_5046715944" description="Adhesin domain-containing protein" evidence="1">
    <location>
        <begin position="26"/>
        <end position="213"/>
    </location>
</feature>
<accession>A0ABW5WJM6</accession>
<proteinExistence type="predicted"/>
<organism evidence="2 3">
    <name type="scientific">Lacinutrix iliipiscaria</name>
    <dbReference type="NCBI Taxonomy" id="1230532"/>
    <lineage>
        <taxon>Bacteria</taxon>
        <taxon>Pseudomonadati</taxon>
        <taxon>Bacteroidota</taxon>
        <taxon>Flavobacteriia</taxon>
        <taxon>Flavobacteriales</taxon>
        <taxon>Flavobacteriaceae</taxon>
        <taxon>Lacinutrix</taxon>
    </lineage>
</organism>
<dbReference type="RefSeq" id="WP_183485774.1">
    <property type="nucleotide sequence ID" value="NZ_JBHUOV010000001.1"/>
</dbReference>
<evidence type="ECO:0008006" key="4">
    <source>
        <dbReference type="Google" id="ProtNLM"/>
    </source>
</evidence>
<name>A0ABW5WJM6_9FLAO</name>
<keyword evidence="1" id="KW-0732">Signal</keyword>
<evidence type="ECO:0000313" key="3">
    <source>
        <dbReference type="Proteomes" id="UP001597533"/>
    </source>
</evidence>
<sequence>MKRFFFNMKYTLYILGLCFTWFSHAQHITKKTYSAEDITSVNIIGENIFKISVETQPINEIRIHSRIEGENSESIVLVDRSSDENFNIEAKFQPIIKNPNDKLSAHKVISIEVELVIPENLNLLVYLHDADINIVGQYNKTLVSSNNGNIFLDDFLGDLKIFTQNGNIFLSTNNVKVSTTSKNGIVKKEKLDSGKNKIDIKTINGDITIIKSQ</sequence>
<dbReference type="Proteomes" id="UP001597533">
    <property type="component" value="Unassembled WGS sequence"/>
</dbReference>
<evidence type="ECO:0000313" key="2">
    <source>
        <dbReference type="EMBL" id="MFD2822699.1"/>
    </source>
</evidence>
<gene>
    <name evidence="2" type="ORF">ACFS5M_03400</name>
</gene>
<feature type="signal peptide" evidence="1">
    <location>
        <begin position="1"/>
        <end position="25"/>
    </location>
</feature>
<protein>
    <recommendedName>
        <fullName evidence="4">Adhesin domain-containing protein</fullName>
    </recommendedName>
</protein>
<dbReference type="EMBL" id="JBHUOV010000001">
    <property type="protein sequence ID" value="MFD2822699.1"/>
    <property type="molecule type" value="Genomic_DNA"/>
</dbReference>
<reference evidence="3" key="1">
    <citation type="journal article" date="2019" name="Int. J. Syst. Evol. Microbiol.">
        <title>The Global Catalogue of Microorganisms (GCM) 10K type strain sequencing project: providing services to taxonomists for standard genome sequencing and annotation.</title>
        <authorList>
            <consortium name="The Broad Institute Genomics Platform"/>
            <consortium name="The Broad Institute Genome Sequencing Center for Infectious Disease"/>
            <person name="Wu L."/>
            <person name="Ma J."/>
        </authorList>
    </citation>
    <scope>NUCLEOTIDE SEQUENCE [LARGE SCALE GENOMIC DNA]</scope>
    <source>
        <strain evidence="3">KCTC 32141</strain>
    </source>
</reference>
<comment type="caution">
    <text evidence="2">The sequence shown here is derived from an EMBL/GenBank/DDBJ whole genome shotgun (WGS) entry which is preliminary data.</text>
</comment>
<keyword evidence="3" id="KW-1185">Reference proteome</keyword>